<dbReference type="InterPro" id="IPR056471">
    <property type="entry name" value="HD-CE"/>
</dbReference>
<dbReference type="Pfam" id="PF24391">
    <property type="entry name" value="HD-CE"/>
    <property type="match status" value="1"/>
</dbReference>
<dbReference type="AlphaFoldDB" id="A0A7G9YPB9"/>
<dbReference type="InterPro" id="IPR003607">
    <property type="entry name" value="HD/PDEase_dom"/>
</dbReference>
<dbReference type="InterPro" id="IPR016024">
    <property type="entry name" value="ARM-type_fold"/>
</dbReference>
<dbReference type="InterPro" id="IPR049052">
    <property type="entry name" value="nSTAND1"/>
</dbReference>
<dbReference type="InterPro" id="IPR027417">
    <property type="entry name" value="P-loop_NTPase"/>
</dbReference>
<feature type="domain" description="HD-CE" evidence="2">
    <location>
        <begin position="46"/>
        <end position="220"/>
    </location>
</feature>
<protein>
    <recommendedName>
        <fullName evidence="4">NACHT domain-containing protein</fullName>
    </recommendedName>
</protein>
<dbReference type="SUPFAM" id="SSF52540">
    <property type="entry name" value="P-loop containing nucleoside triphosphate hydrolases"/>
    <property type="match status" value="1"/>
</dbReference>
<dbReference type="Gene3D" id="1.10.3210.10">
    <property type="entry name" value="Hypothetical protein af1432"/>
    <property type="match status" value="1"/>
</dbReference>
<dbReference type="EMBL" id="MT631398">
    <property type="protein sequence ID" value="QNO49853.1"/>
    <property type="molecule type" value="Genomic_DNA"/>
</dbReference>
<evidence type="ECO:0000313" key="3">
    <source>
        <dbReference type="EMBL" id="QNO49853.1"/>
    </source>
</evidence>
<evidence type="ECO:0000259" key="1">
    <source>
        <dbReference type="Pfam" id="PF20703"/>
    </source>
</evidence>
<evidence type="ECO:0008006" key="4">
    <source>
        <dbReference type="Google" id="ProtNLM"/>
    </source>
</evidence>
<accession>A0A7G9YPB9</accession>
<dbReference type="CDD" id="cd00077">
    <property type="entry name" value="HDc"/>
    <property type="match status" value="1"/>
</dbReference>
<dbReference type="InterPro" id="IPR011989">
    <property type="entry name" value="ARM-like"/>
</dbReference>
<dbReference type="InterPro" id="IPR004155">
    <property type="entry name" value="PBS_lyase_HEAT"/>
</dbReference>
<sequence>MGKAKLEIRELIESDLKTKIDRVWQIGKKEYHTFQESKDSSHQGTVHCETVERNLGWLIPDDEKQKIGQLGLFVMSAAACLHDVGKVPLEYVMYDDHGRESMRRIVDNPQDFGLYEGEALAVGWVVSAHNDGKLDELPENVHIGGESVPVREFAAIFKLADMLDTSYKRVPDSVLKMRYPDGNIPPKLTARKAITGWDIDSQNHIILEAYPKDEIREETAYTACTLMNEEISSVASVLCLLGYPAEFELDIKPYHIEQDLITESRKDRAFLGMASFTEADASRFRGRDADIQKLLGYVTTYPITLLVGESGVGKTSLIQAGLFPKLNGWGWKYAGTRPFDDPAASIGKMVADVLLPPGRMAADTSLIDTLRAVSAEHPSKKVLVAIDQFEDVLNSTDGELTNILRSLLTIQTRTAIPNLKVLIAFRGDLRVELDKRMFKYVVGSVRGLPSIGIVSLDMKGAEDAFIAGFKAAGVGLDATLDEQNEKSLMEIVLDDIEEMRFYPPYIQMVGETLCKHADKYGIVTREAYSKIGGVKRIIAEYLFTLLDEFGEHEEDARKILISLVTSKGTKKSRTVKDIMNETGIAHAQVQSILGDMVDMRMVGSLGSSEYEIIHDYFGEMVSKELMDPADKETKIVLEQFEHAADAYSHRGVIIDSLLMIQAYSLREYLLNYIHSNKNMWKALLAAQFNENGPAWFWLKIIDTNELLSVVFELCAHRDAKIRASAMQTIRDAYMSGNAASKDLSFIRKMLKDSDEHVRQAALEILNEFGGSEDIPLVKEMIRHRRNERLAYKVLKKFGSDDDLPFIREMLVYEHTGWRGGLEALKVISSDNPQFVRDMLKDDSKLVREAALNAMRELGSSDDLPFIRDMLNDNDSYVCIAALEALQELGNSDDILTIFRAMLNSDDWYVRTFASDTIESLHYSSRIQYFRETLKDSPCDVTVPDACNEFVNEFNARKKFVNALNALKKFGNSEDILLIREVLKEGCYLEEWCVYETICETFEVLVGRENISIVQDMLKNGEGGERQAAIVAFKKIGSCDNLQFIREMLNEGNEEVKMAAIEILKELGSSDDLPLIRKMLKDDDGERVPIPLLDVIKELGTEDDLDLLVEDALDPGKDVSLVVETLIALDRILYCPYNPSKIS</sequence>
<gene>
    <name evidence="3" type="ORF">HMIKAMFF_00013</name>
</gene>
<feature type="domain" description="Novel STAND NTPase 1" evidence="1">
    <location>
        <begin position="270"/>
        <end position="616"/>
    </location>
</feature>
<dbReference type="Gene3D" id="1.25.10.10">
    <property type="entry name" value="Leucine-rich Repeat Variant"/>
    <property type="match status" value="3"/>
</dbReference>
<dbReference type="Pfam" id="PF13646">
    <property type="entry name" value="HEAT_2"/>
    <property type="match status" value="3"/>
</dbReference>
<name>A0A7G9YPB9_9EURY</name>
<evidence type="ECO:0000259" key="2">
    <source>
        <dbReference type="Pfam" id="PF24391"/>
    </source>
</evidence>
<dbReference type="SMART" id="SM00567">
    <property type="entry name" value="EZ_HEAT"/>
    <property type="match status" value="4"/>
</dbReference>
<dbReference type="Pfam" id="PF20703">
    <property type="entry name" value="nSTAND1"/>
    <property type="match status" value="1"/>
</dbReference>
<dbReference type="SUPFAM" id="SSF48371">
    <property type="entry name" value="ARM repeat"/>
    <property type="match status" value="1"/>
</dbReference>
<organism evidence="3">
    <name type="scientific">Candidatus Methanogaster sp. ANME-2c ERB4</name>
    <dbReference type="NCBI Taxonomy" id="2759911"/>
    <lineage>
        <taxon>Archaea</taxon>
        <taxon>Methanobacteriati</taxon>
        <taxon>Methanobacteriota</taxon>
        <taxon>Stenosarchaea group</taxon>
        <taxon>Methanomicrobia</taxon>
        <taxon>Methanosarcinales</taxon>
        <taxon>ANME-2 cluster</taxon>
        <taxon>Candidatus Methanogasteraceae</taxon>
        <taxon>Candidatus Methanogaster</taxon>
    </lineage>
</organism>
<proteinExistence type="predicted"/>
<reference evidence="3" key="1">
    <citation type="submission" date="2020-06" db="EMBL/GenBank/DDBJ databases">
        <title>Unique genomic features of the anaerobic methanotrophic archaea.</title>
        <authorList>
            <person name="Chadwick G.L."/>
            <person name="Skennerton C.T."/>
            <person name="Laso-Perez R."/>
            <person name="Leu A.O."/>
            <person name="Speth D.R."/>
            <person name="Yu H."/>
            <person name="Morgan-Lang C."/>
            <person name="Hatzenpichler R."/>
            <person name="Goudeau D."/>
            <person name="Malmstrom R."/>
            <person name="Brazelton W.J."/>
            <person name="Woyke T."/>
            <person name="Hallam S.J."/>
            <person name="Tyson G.W."/>
            <person name="Wegener G."/>
            <person name="Boetius A."/>
            <person name="Orphan V."/>
        </authorList>
    </citation>
    <scope>NUCLEOTIDE SEQUENCE</scope>
</reference>
<dbReference type="SUPFAM" id="SSF109604">
    <property type="entry name" value="HD-domain/PDEase-like"/>
    <property type="match status" value="1"/>
</dbReference>